<dbReference type="InterPro" id="IPR006938">
    <property type="entry name" value="DUF624"/>
</dbReference>
<proteinExistence type="predicted"/>
<gene>
    <name evidence="2" type="ORF">F4694_003209</name>
</gene>
<evidence type="ECO:0000313" key="3">
    <source>
        <dbReference type="Proteomes" id="UP000548423"/>
    </source>
</evidence>
<keyword evidence="1" id="KW-0472">Membrane</keyword>
<comment type="caution">
    <text evidence="2">The sequence shown here is derived from an EMBL/GenBank/DDBJ whole genome shotgun (WGS) entry which is preliminary data.</text>
</comment>
<dbReference type="Pfam" id="PF04854">
    <property type="entry name" value="DUF624"/>
    <property type="match status" value="1"/>
</dbReference>
<reference evidence="3" key="2">
    <citation type="submission" date="2020-08" db="EMBL/GenBank/DDBJ databases">
        <title>The Agave Microbiome: Exploring the role of microbial communities in plant adaptations to desert environments.</title>
        <authorList>
            <person name="Partida-Martinez L.P."/>
        </authorList>
    </citation>
    <scope>NUCLEOTIDE SEQUENCE [LARGE SCALE GENOMIC DNA]</scope>
    <source>
        <strain evidence="3">AT2.8</strain>
    </source>
</reference>
<reference evidence="3" key="1">
    <citation type="submission" date="2020-07" db="EMBL/GenBank/DDBJ databases">
        <authorList>
            <person name="Partida-Martinez L."/>
            <person name="Huntemann M."/>
            <person name="Clum A."/>
            <person name="Wang J."/>
            <person name="Palaniappan K."/>
            <person name="Ritter S."/>
            <person name="Chen I.-M."/>
            <person name="Stamatis D."/>
            <person name="Reddy T."/>
            <person name="O'Malley R."/>
            <person name="Daum C."/>
            <person name="Shapiro N."/>
            <person name="Ivanova N."/>
            <person name="Kyrpides N."/>
            <person name="Woyke T."/>
        </authorList>
    </citation>
    <scope>NUCLEOTIDE SEQUENCE [LARGE SCALE GENOMIC DNA]</scope>
    <source>
        <strain evidence="3">AT2.8</strain>
    </source>
</reference>
<sequence>MLKSVERLNHVLTIILNLVYVNFLWILFTILGLGIFGIGPSTYALVSICRQWVRGQSLPIFKTYWKYYKESFRESVIISWIYLIGAIVLIVDLNHVSNWYVRVALFVISFIYLVSLVYIFPIMAHYNWKGIRIKIKMSLLFGFSCLQYSLVLFLVTGVMYWGATNFFPGVLTFLGISFLFYLITWTANQVFTRMETMDAEEIEDKYIHQNVKENWDEKTKGIKVGQC</sequence>
<evidence type="ECO:0000256" key="1">
    <source>
        <dbReference type="SAM" id="Phobius"/>
    </source>
</evidence>
<dbReference type="Proteomes" id="UP000548423">
    <property type="component" value="Unassembled WGS sequence"/>
</dbReference>
<feature type="transmembrane region" description="Helical" evidence="1">
    <location>
        <begin position="20"/>
        <end position="46"/>
    </location>
</feature>
<feature type="transmembrane region" description="Helical" evidence="1">
    <location>
        <begin position="139"/>
        <end position="160"/>
    </location>
</feature>
<protein>
    <submittedName>
        <fullName evidence="2">Membrane protein YesL</fullName>
    </submittedName>
</protein>
<accession>A0A852TEG0</accession>
<organism evidence="2 3">
    <name type="scientific">Neobacillus niacini</name>
    <dbReference type="NCBI Taxonomy" id="86668"/>
    <lineage>
        <taxon>Bacteria</taxon>
        <taxon>Bacillati</taxon>
        <taxon>Bacillota</taxon>
        <taxon>Bacilli</taxon>
        <taxon>Bacillales</taxon>
        <taxon>Bacillaceae</taxon>
        <taxon>Neobacillus</taxon>
    </lineage>
</organism>
<name>A0A852TEG0_9BACI</name>
<feature type="transmembrane region" description="Helical" evidence="1">
    <location>
        <begin position="99"/>
        <end position="119"/>
    </location>
</feature>
<feature type="transmembrane region" description="Helical" evidence="1">
    <location>
        <begin position="76"/>
        <end position="93"/>
    </location>
</feature>
<keyword evidence="1" id="KW-1133">Transmembrane helix</keyword>
<keyword evidence="1" id="KW-0812">Transmembrane</keyword>
<evidence type="ECO:0000313" key="2">
    <source>
        <dbReference type="EMBL" id="NYE06429.1"/>
    </source>
</evidence>
<dbReference type="EMBL" id="JACCBX010000006">
    <property type="protein sequence ID" value="NYE06429.1"/>
    <property type="molecule type" value="Genomic_DNA"/>
</dbReference>
<feature type="transmembrane region" description="Helical" evidence="1">
    <location>
        <begin position="166"/>
        <end position="187"/>
    </location>
</feature>
<dbReference type="AlphaFoldDB" id="A0A852TEG0"/>